<protein>
    <recommendedName>
        <fullName evidence="5">SfiI-subtelomeric related protein family member</fullName>
    </recommendedName>
</protein>
<feature type="chain" id="PRO_5003778583" description="SfiI-subtelomeric related protein family member" evidence="2">
    <location>
        <begin position="24"/>
        <end position="817"/>
    </location>
</feature>
<reference evidence="3 4" key="1">
    <citation type="journal article" date="2012" name="MBio">
        <title>Comparative genome analysis of three eukaryotic parasites with differing abilities to transform leukocytes reveals key mediators of Theileria-induced leukocyte transformation.</title>
        <authorList>
            <person name="Hayashida K."/>
            <person name="Hara Y."/>
            <person name="Abe T."/>
            <person name="Yamasaki C."/>
            <person name="Toyoda A."/>
            <person name="Kosuge T."/>
            <person name="Suzuki Y."/>
            <person name="Sato Y."/>
            <person name="Kawashima S."/>
            <person name="Katayama T."/>
            <person name="Wakaguri H."/>
            <person name="Inoue N."/>
            <person name="Homma K."/>
            <person name="Tada-Umezaki M."/>
            <person name="Yagi Y."/>
            <person name="Fujii Y."/>
            <person name="Habara T."/>
            <person name="Kanehisa M."/>
            <person name="Watanabe H."/>
            <person name="Ito K."/>
            <person name="Gojobori T."/>
            <person name="Sugawara H."/>
            <person name="Imanishi T."/>
            <person name="Weir W."/>
            <person name="Gardner M."/>
            <person name="Pain A."/>
            <person name="Shiels B."/>
            <person name="Hattori M."/>
            <person name="Nene V."/>
            <person name="Sugimoto C."/>
        </authorList>
    </citation>
    <scope>NUCLEOTIDE SEQUENCE [LARGE SCALE GENOMIC DNA]</scope>
    <source>
        <strain evidence="3 4">Shintoku</strain>
    </source>
</reference>
<evidence type="ECO:0008006" key="5">
    <source>
        <dbReference type="Google" id="ProtNLM"/>
    </source>
</evidence>
<dbReference type="AlphaFoldDB" id="J4C3K5"/>
<dbReference type="EMBL" id="AP011947">
    <property type="protein sequence ID" value="BAM40601.1"/>
    <property type="molecule type" value="Genomic_DNA"/>
</dbReference>
<feature type="signal peptide" evidence="2">
    <location>
        <begin position="1"/>
        <end position="23"/>
    </location>
</feature>
<name>J4C3K5_THEOR</name>
<dbReference type="GeneID" id="20714972"/>
<gene>
    <name evidence="3" type="ORF">TOT_020000856</name>
</gene>
<dbReference type="Proteomes" id="UP000003786">
    <property type="component" value="Chromosome 2"/>
</dbReference>
<dbReference type="KEGG" id="tot:TOT_020000856"/>
<dbReference type="RefSeq" id="XP_009690902.1">
    <property type="nucleotide sequence ID" value="XM_009692607.1"/>
</dbReference>
<keyword evidence="2" id="KW-0732">Signal</keyword>
<feature type="region of interest" description="Disordered" evidence="1">
    <location>
        <begin position="331"/>
        <end position="355"/>
    </location>
</feature>
<evidence type="ECO:0000313" key="4">
    <source>
        <dbReference type="Proteomes" id="UP000003786"/>
    </source>
</evidence>
<proteinExistence type="predicted"/>
<evidence type="ECO:0000256" key="1">
    <source>
        <dbReference type="SAM" id="MobiDB-lite"/>
    </source>
</evidence>
<evidence type="ECO:0000313" key="3">
    <source>
        <dbReference type="EMBL" id="BAM40601.1"/>
    </source>
</evidence>
<sequence length="817" mass="94771">MNLCISAIFALIYLLLQNGRNFAKGIEYKAENHKITQNKNKSTPKLITVDVTKQRSNDQYRYEYKFYKLSHTFIAEPGHLIEKVTFQDSVLWDSKDYGNCYSNQVFVGRDEKGKKVFRIYFPTDAPKICATFLPEPVKDYETVEGRESESKYEKLHESIPPKPKRRQSVYYPLLNRLYQPSTGPQTFQDPESYYEMGPGREMKPEEKLKAELGPESESAGGIDIQHIRSILKDIQRKIGSVTPPIPEPKTESTKPKLVTLEVKNKKSTEEIDYEYDEKHRTHTFTPNKGYLIHDVTRKGKVMWECENGVYPERVLIFLDANGEPALRLQFPGDVPSQTQPQIPESEPEPLLEPDHTSRVRDTFQLPGSGTDATEFFSPRRTEETMRHAQSDPESFFKPIHTHLSDSRERIVHLDSDRVMPHKRTLRPEPRIRVSVPPPKPEPDKDTEPIYRSDLIDSVAEPQHTPEKPTVVPSTYKSGEFVYSKDPARLFLDFTKRTDVFKYDTHVSNHIYTPTTPHIFNKVSILNPHPLATLDIWETETPEEFAYRVEQFGFHHVLIYSNNGNYVLFDRDDNDNWTRHDFPKVKGAPISSLRLEHKVAKFDDEGKVDSAVLLKKLIQVDIARKFNTFMSEYTKEGNVYTFRPGEGYVISAVMDSSSDTYLGQHDVTEDMLTLKLLDGSTKTFKRVGKKWLDFMFDHTVDNTKKLPFVLNLSTQSRFATYEFETDIENKTMMCTVKEGYAIKEVAWLESEYQFFRHDKKVWSTEDPLYFARRVFVKNLGLGEKVITIDMFNGLQLTFRRSIWGVKWDFMGSKVIRGQ</sequence>
<dbReference type="VEuPathDB" id="PiroplasmaDB:TOT_020000856"/>
<organism evidence="3 4">
    <name type="scientific">Theileria orientalis strain Shintoku</name>
    <dbReference type="NCBI Taxonomy" id="869250"/>
    <lineage>
        <taxon>Eukaryota</taxon>
        <taxon>Sar</taxon>
        <taxon>Alveolata</taxon>
        <taxon>Apicomplexa</taxon>
        <taxon>Aconoidasida</taxon>
        <taxon>Piroplasmida</taxon>
        <taxon>Theileriidae</taxon>
        <taxon>Theileria</taxon>
    </lineage>
</organism>
<keyword evidence="4" id="KW-1185">Reference proteome</keyword>
<feature type="compositionally biased region" description="Low complexity" evidence="1">
    <location>
        <begin position="335"/>
        <end position="344"/>
    </location>
</feature>
<accession>J4C3K5</accession>
<evidence type="ECO:0000256" key="2">
    <source>
        <dbReference type="SAM" id="SignalP"/>
    </source>
</evidence>